<dbReference type="Proteomes" id="UP001055811">
    <property type="component" value="Linkage Group LG06"/>
</dbReference>
<protein>
    <submittedName>
        <fullName evidence="1">Uncharacterized protein</fullName>
    </submittedName>
</protein>
<name>A0ACB9BKI1_CICIN</name>
<evidence type="ECO:0000313" key="2">
    <source>
        <dbReference type="Proteomes" id="UP001055811"/>
    </source>
</evidence>
<comment type="caution">
    <text evidence="1">The sequence shown here is derived from an EMBL/GenBank/DDBJ whole genome shotgun (WGS) entry which is preliminary data.</text>
</comment>
<organism evidence="1 2">
    <name type="scientific">Cichorium intybus</name>
    <name type="common">Chicory</name>
    <dbReference type="NCBI Taxonomy" id="13427"/>
    <lineage>
        <taxon>Eukaryota</taxon>
        <taxon>Viridiplantae</taxon>
        <taxon>Streptophyta</taxon>
        <taxon>Embryophyta</taxon>
        <taxon>Tracheophyta</taxon>
        <taxon>Spermatophyta</taxon>
        <taxon>Magnoliopsida</taxon>
        <taxon>eudicotyledons</taxon>
        <taxon>Gunneridae</taxon>
        <taxon>Pentapetalae</taxon>
        <taxon>asterids</taxon>
        <taxon>campanulids</taxon>
        <taxon>Asterales</taxon>
        <taxon>Asteraceae</taxon>
        <taxon>Cichorioideae</taxon>
        <taxon>Cichorieae</taxon>
        <taxon>Cichoriinae</taxon>
        <taxon>Cichorium</taxon>
    </lineage>
</organism>
<sequence length="513" mass="57469">MLAASGVVQEFESDEGGAGITLFVPTDDAFSDLPASANFQSLPADKKADVLRFHVLHSYYPLGSLQSIVNPVQPTLATEDKGAGSFTLNISRVNESVAINTGIIQASVTQTVFDQNLVAIFGISRVLLPKEIFGKNAVLEKSPPISGAPTPQSKPTQNATLVRQLSPMAFKQHIVQRMFNICNNKFSNQTLRNCRISPSSAAAQVLMPPNPDRVAPDPGDDTIFRRFLQRRPLDQSSSAMPESLRSRGESMLEKLKEMDITRGRIRLDVLSPPVERSSEGKLTVADAKKILRVSQIETLKSKLRTSRKNHVSYDEFVEMCMEGCSNRDQGLDLAKALDDSGSVIVLGNVVFLKPEQVVKAIRELLPTNLPATNNLRVQELEEMEKWKSAIDAKAKKMVERELWGGLAYLIVQTAGFMRLTFWELSWDVMEPICFYVTSMYFMGGYAFFLRTAKEPSFEGFFQSRFTSKQNKLMKRQGFDVEKYMELRKAFCPHQEPWPRENSLVDEGTKKSFT</sequence>
<accession>A0ACB9BKI1</accession>
<dbReference type="EMBL" id="CM042014">
    <property type="protein sequence ID" value="KAI3722536.1"/>
    <property type="molecule type" value="Genomic_DNA"/>
</dbReference>
<gene>
    <name evidence="1" type="ORF">L2E82_33575</name>
</gene>
<reference evidence="2" key="1">
    <citation type="journal article" date="2022" name="Mol. Ecol. Resour.">
        <title>The genomes of chicory, endive, great burdock and yacon provide insights into Asteraceae palaeo-polyploidization history and plant inulin production.</title>
        <authorList>
            <person name="Fan W."/>
            <person name="Wang S."/>
            <person name="Wang H."/>
            <person name="Wang A."/>
            <person name="Jiang F."/>
            <person name="Liu H."/>
            <person name="Zhao H."/>
            <person name="Xu D."/>
            <person name="Zhang Y."/>
        </authorList>
    </citation>
    <scope>NUCLEOTIDE SEQUENCE [LARGE SCALE GENOMIC DNA]</scope>
    <source>
        <strain evidence="2">cv. Punajuju</strain>
    </source>
</reference>
<evidence type="ECO:0000313" key="1">
    <source>
        <dbReference type="EMBL" id="KAI3722536.1"/>
    </source>
</evidence>
<keyword evidence="2" id="KW-1185">Reference proteome</keyword>
<proteinExistence type="predicted"/>
<reference evidence="1 2" key="2">
    <citation type="journal article" date="2022" name="Mol. Ecol. Resour.">
        <title>The genomes of chicory, endive, great burdock and yacon provide insights into Asteraceae paleo-polyploidization history and plant inulin production.</title>
        <authorList>
            <person name="Fan W."/>
            <person name="Wang S."/>
            <person name="Wang H."/>
            <person name="Wang A."/>
            <person name="Jiang F."/>
            <person name="Liu H."/>
            <person name="Zhao H."/>
            <person name="Xu D."/>
            <person name="Zhang Y."/>
        </authorList>
    </citation>
    <scope>NUCLEOTIDE SEQUENCE [LARGE SCALE GENOMIC DNA]</scope>
    <source>
        <strain evidence="2">cv. Punajuju</strain>
        <tissue evidence="1">Leaves</tissue>
    </source>
</reference>